<dbReference type="PANTHER" id="PTHR38595">
    <property type="entry name" value="CYTOPLASMIC PROTEIN-RELATED"/>
    <property type="match status" value="1"/>
</dbReference>
<organism evidence="1 2">
    <name type="scientific">Rhizobium leguminosarum bv. trifolii</name>
    <dbReference type="NCBI Taxonomy" id="386"/>
    <lineage>
        <taxon>Bacteria</taxon>
        <taxon>Pseudomonadati</taxon>
        <taxon>Pseudomonadota</taxon>
        <taxon>Alphaproteobacteria</taxon>
        <taxon>Hyphomicrobiales</taxon>
        <taxon>Rhizobiaceae</taxon>
        <taxon>Rhizobium/Agrobacterium group</taxon>
        <taxon>Rhizobium</taxon>
    </lineage>
</organism>
<dbReference type="NCBIfam" id="TIGR03357">
    <property type="entry name" value="VI_zyme"/>
    <property type="match status" value="1"/>
</dbReference>
<dbReference type="InterPro" id="IPR053176">
    <property type="entry name" value="T6SS_TssE1-like"/>
</dbReference>
<sequence length="168" mass="18889">MGRDVKRDLVQPSLLDRLTDDEPRSSCEAQDKRSFSVRQLEEVILRDVSWLLNTNQLGATVDLQAYPHVAASALNYGAWPLSGQIREGMDKSALREAIIESLQRFEPRLLPDTLKVTVLDDGQGCGTFRFRIEADLWAQPLPVRMVMRTEVNSELASARVLHLGTEIS</sequence>
<dbReference type="InterPro" id="IPR017737">
    <property type="entry name" value="TssE1-like"/>
</dbReference>
<reference evidence="1 2" key="1">
    <citation type="submission" date="2017-03" db="EMBL/GenBank/DDBJ databases">
        <title>Genome analysis of Rhizobial strains effectives or ineffectives for nitrogen fixation isolated from bean seeds.</title>
        <authorList>
            <person name="Peralta H."/>
            <person name="Aguilar-Vera A."/>
            <person name="Mora Y."/>
            <person name="Vargas-Lagunas C."/>
            <person name="Girard L."/>
            <person name="Mora J."/>
        </authorList>
    </citation>
    <scope>NUCLEOTIDE SEQUENCE [LARGE SCALE GENOMIC DNA]</scope>
    <source>
        <strain evidence="1 2">CCGM5</strain>
    </source>
</reference>
<dbReference type="EMBL" id="NAOO01000038">
    <property type="protein sequence ID" value="RFB85405.1"/>
    <property type="molecule type" value="Genomic_DNA"/>
</dbReference>
<dbReference type="SUPFAM" id="SSF160719">
    <property type="entry name" value="gpW/gp25-like"/>
    <property type="match status" value="1"/>
</dbReference>
<dbReference type="PANTHER" id="PTHR38595:SF1">
    <property type="entry name" value="TYPE VI SECRETION SYSTEM COMPONENT TSSE1"/>
    <property type="match status" value="1"/>
</dbReference>
<dbReference type="RefSeq" id="WP_054185915.1">
    <property type="nucleotide sequence ID" value="NZ_KZ859528.1"/>
</dbReference>
<accession>A0A3E1B670</accession>
<protein>
    <submittedName>
        <fullName evidence="1">Uncharacterized protein</fullName>
    </submittedName>
</protein>
<evidence type="ECO:0000313" key="1">
    <source>
        <dbReference type="EMBL" id="RFB85405.1"/>
    </source>
</evidence>
<dbReference type="Proteomes" id="UP000256748">
    <property type="component" value="Unassembled WGS sequence"/>
</dbReference>
<name>A0A3E1B670_RHILT</name>
<evidence type="ECO:0000313" key="2">
    <source>
        <dbReference type="Proteomes" id="UP000256748"/>
    </source>
</evidence>
<gene>
    <name evidence="1" type="ORF">B5K10_27295</name>
</gene>
<dbReference type="InterPro" id="IPR007048">
    <property type="entry name" value="IraD/Gp25-like"/>
</dbReference>
<proteinExistence type="predicted"/>
<comment type="caution">
    <text evidence="1">The sequence shown here is derived from an EMBL/GenBank/DDBJ whole genome shotgun (WGS) entry which is preliminary data.</text>
</comment>
<dbReference type="Pfam" id="PF04965">
    <property type="entry name" value="GPW_gp25"/>
    <property type="match status" value="1"/>
</dbReference>
<dbReference type="AlphaFoldDB" id="A0A3E1B670"/>